<accession>A0ABU3KB34</accession>
<feature type="domain" description="PBP" evidence="2">
    <location>
        <begin position="49"/>
        <end position="257"/>
    </location>
</feature>
<evidence type="ECO:0000313" key="4">
    <source>
        <dbReference type="Proteomes" id="UP001250932"/>
    </source>
</evidence>
<protein>
    <submittedName>
        <fullName evidence="3">Substrate-binding domain-containing protein</fullName>
    </submittedName>
</protein>
<sequence length="285" mass="32095">MPITAIGSTSTIHLVEDLVESAQNSQPGLLIKVRSVNVAVTPEWWNLTDFPTIAIFSGPIADEHLATFQRQRHAFPLHLSIGIDAMIIVTHKTNPISERGLTLAQIDAIFSMTRNRGHSPVHLWRDIDLNGAWKQRPINIIGQDASSSYFRNFIRHALKEGDFKHQVIRLPNSASVVKEVSRDKYAIGYTSKSALTTKVKIVPLKSRMNSDFIVPTFQQVQGDHYPLLVTLSLYSDANSNEPLDPTVQELLDFILSRQGQEVLLQRGYTPLTPQQIQQERSKIRN</sequence>
<dbReference type="SUPFAM" id="SSF53850">
    <property type="entry name" value="Periplasmic binding protein-like II"/>
    <property type="match status" value="1"/>
</dbReference>
<dbReference type="Pfam" id="PF12849">
    <property type="entry name" value="PBP_like_2"/>
    <property type="match status" value="1"/>
</dbReference>
<evidence type="ECO:0000259" key="2">
    <source>
        <dbReference type="Pfam" id="PF12849"/>
    </source>
</evidence>
<gene>
    <name evidence="3" type="ORF">PPG34_15230</name>
</gene>
<evidence type="ECO:0000313" key="3">
    <source>
        <dbReference type="EMBL" id="MDT7043705.1"/>
    </source>
</evidence>
<comment type="caution">
    <text evidence="3">The sequence shown here is derived from an EMBL/GenBank/DDBJ whole genome shotgun (WGS) entry which is preliminary data.</text>
</comment>
<dbReference type="RefSeq" id="WP_313834298.1">
    <property type="nucleotide sequence ID" value="NZ_JAQOUE010000002.1"/>
</dbReference>
<reference evidence="3 4" key="1">
    <citation type="journal article" date="2023" name="ISME J.">
        <title>Cultivation and genomic characterization of novel and ubiquitous marine nitrite-oxidizing bacteria from the Nitrospirales.</title>
        <authorList>
            <person name="Mueller A.J."/>
            <person name="Daebeler A."/>
            <person name="Herbold C.W."/>
            <person name="Kirkegaard R.H."/>
            <person name="Daims H."/>
        </authorList>
    </citation>
    <scope>NUCLEOTIDE SEQUENCE [LARGE SCALE GENOMIC DNA]</scope>
    <source>
        <strain evidence="3 4">EB</strain>
    </source>
</reference>
<dbReference type="Proteomes" id="UP001250932">
    <property type="component" value="Unassembled WGS sequence"/>
</dbReference>
<organism evidence="3 4">
    <name type="scientific">Candidatus Nitronereus thalassa</name>
    <dbReference type="NCBI Taxonomy" id="3020898"/>
    <lineage>
        <taxon>Bacteria</taxon>
        <taxon>Pseudomonadati</taxon>
        <taxon>Nitrospirota</taxon>
        <taxon>Nitrospiria</taxon>
        <taxon>Nitrospirales</taxon>
        <taxon>Nitrospiraceae</taxon>
        <taxon>Candidatus Nitronereus</taxon>
    </lineage>
</organism>
<evidence type="ECO:0000256" key="1">
    <source>
        <dbReference type="ARBA" id="ARBA00022729"/>
    </source>
</evidence>
<name>A0ABU3KB34_9BACT</name>
<proteinExistence type="predicted"/>
<keyword evidence="4" id="KW-1185">Reference proteome</keyword>
<dbReference type="EMBL" id="JAQOUE010000002">
    <property type="protein sequence ID" value="MDT7043705.1"/>
    <property type="molecule type" value="Genomic_DNA"/>
</dbReference>
<dbReference type="PANTHER" id="PTHR30570:SF6">
    <property type="entry name" value="PHOSPHATE-BINDING PROTEIN PSTS"/>
    <property type="match status" value="1"/>
</dbReference>
<dbReference type="InterPro" id="IPR050811">
    <property type="entry name" value="Phosphate_ABC_transporter"/>
</dbReference>
<keyword evidence="1" id="KW-0732">Signal</keyword>
<dbReference type="InterPro" id="IPR024370">
    <property type="entry name" value="PBP_domain"/>
</dbReference>
<dbReference type="PANTHER" id="PTHR30570">
    <property type="entry name" value="PERIPLASMIC PHOSPHATE BINDING COMPONENT OF PHOSPHATE ABC TRANSPORTER"/>
    <property type="match status" value="1"/>
</dbReference>
<dbReference type="Gene3D" id="3.40.190.10">
    <property type="entry name" value="Periplasmic binding protein-like II"/>
    <property type="match status" value="2"/>
</dbReference>